<evidence type="ECO:0000256" key="3">
    <source>
        <dbReference type="ARBA" id="ARBA00023136"/>
    </source>
</evidence>
<evidence type="ECO:0000256" key="5">
    <source>
        <dbReference type="SAM" id="MobiDB-lite"/>
    </source>
</evidence>
<feature type="transmembrane region" description="Helical" evidence="4">
    <location>
        <begin position="67"/>
        <end position="88"/>
    </location>
</feature>
<dbReference type="PANTHER" id="PTHR39136">
    <property type="entry name" value="ALTERED INHERITANCE OF MITOCHONDRIA PROTEIN 11"/>
    <property type="match status" value="1"/>
</dbReference>
<protein>
    <recommendedName>
        <fullName evidence="4">Altered inheritance of mitochondria protein 11</fullName>
    </recommendedName>
</protein>
<gene>
    <name evidence="4" type="primary">AIM11</name>
    <name evidence="6" type="ORF">A9K55_005708</name>
</gene>
<dbReference type="PANTHER" id="PTHR39136:SF1">
    <property type="entry name" value="ALTERED INHERITANCE OF MITOCHONDRIA PROTEIN 11"/>
    <property type="match status" value="1"/>
</dbReference>
<feature type="region of interest" description="Disordered" evidence="5">
    <location>
        <begin position="14"/>
        <end position="49"/>
    </location>
</feature>
<dbReference type="OrthoDB" id="3558022at2759"/>
<evidence type="ECO:0000256" key="4">
    <source>
        <dbReference type="RuleBase" id="RU367098"/>
    </source>
</evidence>
<dbReference type="GO" id="GO:0005739">
    <property type="term" value="C:mitochondrion"/>
    <property type="evidence" value="ECO:0007669"/>
    <property type="project" value="TreeGrafter"/>
</dbReference>
<accession>A0A2H4SA83</accession>
<organism evidence="6 7">
    <name type="scientific">Cordyceps militaris</name>
    <name type="common">Caterpillar fungus</name>
    <name type="synonym">Clavaria militaris</name>
    <dbReference type="NCBI Taxonomy" id="73501"/>
    <lineage>
        <taxon>Eukaryota</taxon>
        <taxon>Fungi</taxon>
        <taxon>Dikarya</taxon>
        <taxon>Ascomycota</taxon>
        <taxon>Pezizomycotina</taxon>
        <taxon>Sordariomycetes</taxon>
        <taxon>Hypocreomycetidae</taxon>
        <taxon>Hypocreales</taxon>
        <taxon>Cordycipitaceae</taxon>
        <taxon>Cordyceps</taxon>
    </lineage>
</organism>
<dbReference type="AlphaFoldDB" id="A0A2H4SA83"/>
<comment type="subcellular location">
    <subcellularLocation>
        <location evidence="4">Membrane</location>
        <topology evidence="4">Multi-pass membrane protein</topology>
    </subcellularLocation>
</comment>
<evidence type="ECO:0000313" key="7">
    <source>
        <dbReference type="Proteomes" id="UP000323067"/>
    </source>
</evidence>
<reference evidence="6 7" key="1">
    <citation type="journal article" date="2017" name="BMC Genomics">
        <title>Chromosome level assembly and secondary metabolite potential of the parasitic fungus Cordyceps militaris.</title>
        <authorList>
            <person name="Kramer G.J."/>
            <person name="Nodwell J.R."/>
        </authorList>
    </citation>
    <scope>NUCLEOTIDE SEQUENCE [LARGE SCALE GENOMIC DNA]</scope>
    <source>
        <strain evidence="6 7">ATCC 34164</strain>
    </source>
</reference>
<evidence type="ECO:0000313" key="6">
    <source>
        <dbReference type="EMBL" id="ATY59997.1"/>
    </source>
</evidence>
<proteinExistence type="inferred from homology"/>
<evidence type="ECO:0000256" key="2">
    <source>
        <dbReference type="ARBA" id="ARBA00022989"/>
    </source>
</evidence>
<name>A0A2H4SA83_CORMI</name>
<dbReference type="InterPro" id="IPR038814">
    <property type="entry name" value="AIM11"/>
</dbReference>
<keyword evidence="3 4" id="KW-0472">Membrane</keyword>
<dbReference type="GO" id="GO:0016020">
    <property type="term" value="C:membrane"/>
    <property type="evidence" value="ECO:0007669"/>
    <property type="project" value="UniProtKB-SubCell"/>
</dbReference>
<dbReference type="EMBL" id="CP023323">
    <property type="protein sequence ID" value="ATY59997.1"/>
    <property type="molecule type" value="Genomic_DNA"/>
</dbReference>
<keyword evidence="1 4" id="KW-0812">Transmembrane</keyword>
<feature type="compositionally biased region" description="Pro residues" evidence="5">
    <location>
        <begin position="16"/>
        <end position="25"/>
    </location>
</feature>
<dbReference type="Proteomes" id="UP000323067">
    <property type="component" value="Chromosome vi"/>
</dbReference>
<sequence length="221" mass="23148">MGFLAKLLAPHVVGPPSEPASPAPAPAASSSPASVPAPPQPPPYTAPAIDTSRTAHLTPLQRQAKQLSLLVLGAGFMAASVAVTRRAVVRRQLEAVPRFFHSSYVAAGSVDSAARSSLAAQALGLATLNVAAFGVLLVAGTAWSFDLCSVAELQARTQMVVQRRGAGSGVLAPEEEREVDNMVASFMERLGMDVEELREKDRRAAERIEENAQGVEDRGTG</sequence>
<feature type="compositionally biased region" description="Pro residues" evidence="5">
    <location>
        <begin position="35"/>
        <end position="45"/>
    </location>
</feature>
<dbReference type="VEuPathDB" id="FungiDB:CCM_03266"/>
<comment type="similarity">
    <text evidence="4">Belongs to the AIM11 family.</text>
</comment>
<feature type="transmembrane region" description="Helical" evidence="4">
    <location>
        <begin position="122"/>
        <end position="145"/>
    </location>
</feature>
<keyword evidence="2 4" id="KW-1133">Transmembrane helix</keyword>
<evidence type="ECO:0000256" key="1">
    <source>
        <dbReference type="ARBA" id="ARBA00022692"/>
    </source>
</evidence>
<dbReference type="VEuPathDB" id="FungiDB:A9K55_005708"/>